<keyword evidence="6 8" id="KW-0472">Membrane</keyword>
<dbReference type="SUPFAM" id="SSF49464">
    <property type="entry name" value="Carboxypeptidase regulatory domain-like"/>
    <property type="match status" value="1"/>
</dbReference>
<evidence type="ECO:0000256" key="6">
    <source>
        <dbReference type="ARBA" id="ARBA00023136"/>
    </source>
</evidence>
<organism evidence="13 14">
    <name type="scientific">Algibacter mikhailovii</name>
    <dbReference type="NCBI Taxonomy" id="425498"/>
    <lineage>
        <taxon>Bacteria</taxon>
        <taxon>Pseudomonadati</taxon>
        <taxon>Bacteroidota</taxon>
        <taxon>Flavobacteriia</taxon>
        <taxon>Flavobacteriales</taxon>
        <taxon>Flavobacteriaceae</taxon>
        <taxon>Algibacter</taxon>
    </lineage>
</organism>
<feature type="signal peptide" evidence="10">
    <location>
        <begin position="1"/>
        <end position="20"/>
    </location>
</feature>
<feature type="domain" description="TonB-dependent receptor-like beta-barrel" evidence="11">
    <location>
        <begin position="385"/>
        <end position="958"/>
    </location>
</feature>
<dbReference type="Proteomes" id="UP000636004">
    <property type="component" value="Unassembled WGS sequence"/>
</dbReference>
<evidence type="ECO:0000256" key="3">
    <source>
        <dbReference type="ARBA" id="ARBA00022452"/>
    </source>
</evidence>
<dbReference type="RefSeq" id="WP_189362554.1">
    <property type="nucleotide sequence ID" value="NZ_BMWZ01000009.1"/>
</dbReference>
<dbReference type="InterPro" id="IPR008969">
    <property type="entry name" value="CarboxyPept-like_regulatory"/>
</dbReference>
<dbReference type="EMBL" id="BMWZ01000009">
    <property type="protein sequence ID" value="GGZ92091.1"/>
    <property type="molecule type" value="Genomic_DNA"/>
</dbReference>
<evidence type="ECO:0000259" key="11">
    <source>
        <dbReference type="Pfam" id="PF00593"/>
    </source>
</evidence>
<gene>
    <name evidence="13" type="ORF">GCM10007028_33190</name>
</gene>
<dbReference type="InterPro" id="IPR023997">
    <property type="entry name" value="TonB-dep_OMP_SusC/RagA_CS"/>
</dbReference>
<dbReference type="InterPro" id="IPR036942">
    <property type="entry name" value="Beta-barrel_TonB_sf"/>
</dbReference>
<evidence type="ECO:0000256" key="4">
    <source>
        <dbReference type="ARBA" id="ARBA00022692"/>
    </source>
</evidence>
<keyword evidence="2 8" id="KW-0813">Transport</keyword>
<dbReference type="InterPro" id="IPR023996">
    <property type="entry name" value="TonB-dep_OMP_SusC/RagA"/>
</dbReference>
<dbReference type="Pfam" id="PF13715">
    <property type="entry name" value="CarbopepD_reg_2"/>
    <property type="match status" value="1"/>
</dbReference>
<evidence type="ECO:0000256" key="1">
    <source>
        <dbReference type="ARBA" id="ARBA00004571"/>
    </source>
</evidence>
<evidence type="ECO:0000256" key="7">
    <source>
        <dbReference type="ARBA" id="ARBA00023237"/>
    </source>
</evidence>
<sequence length="1001" mass="110417">MKIKLTIYLVFCLGTLVSWSQSTISGTVSDEAGDPLPGVNITVKGKNTGASSDYDGNYNITAKQGEVLEYSFLGFVSQSVTIGNQTTINISLKEDLAKLDEVVVIGYGTAKKSDLTGSVKSITSDKFVEGNQNSVQGLIRGKVAGARVTSSSGAEPGAAATIQIRGANSISGNNNPLYVVDGVPVPDSFSLGTDMNPNDIASIDILKDASATAIYGSRAANGLVMITTKRAKEEKTRVTFSAASGIQVLVKPIEYASGSVMATIDNQIQEELGNEPIYSEEQIAEIGDGTDWIDEGTRTGMFTDYAVGLYSRGESSTFNVNMGYYKNEGVIKNSEFNRLTLSTNYSKDFNDKFFMDGSIRISHSMTNTFSFSEGNGRENVMNRLLNTSPLFPAYNDDGSYGVPLDNVATFDENPLPAILESTNDLRRTSVYSTVGLGYKFNKNLDVKVNSAFLLQDSFSGTYLPRIVPAGGLVGGYAEVSHKDVRDVLLEAFLNYNLDIKKNNTKFLLGASMQNNFNDQYRTIAKGFNSDAYLYHNLGAANIIDPLNSNYVTTKRQSAFFRMNNNYDSRYLLTATVRLDASSRFGANNKTGVFPSVAFGWNASNEDFLKDSNVISRLKIRGSYGLTGNDRIPAGRSNALSETTWSTYAWGGESGSVGFSPLNIPNPDLKWETTKQFNIGFELGLIKNRVNIEFDYYDKTTDDLLFERDISRYLGKETFLQNIGSVKNTGLEFNIDARVIRTNKFRWNLNYNVAYNENEVLELPEGAESLALDDNIGVGGSNYPGYHKLQVGKPISSFYGFEVDRILQAGESSAMQPDLIPGEYTFKDQNGDGKINDEDRVSLGSGLPKVTMGLTNTFRYNNFSLDMTFTGAFDYVLFNVNKAKNESRWWKSAENRWTPINTDTDIPKQNGWANSSVSNDRFINKASFVRFQNITLSYKLPNSVIGLNNFRISISGENLHVFTDYDGFDPELSSRNNPTKAGLDWNIYPQNRVFSLKINAEF</sequence>
<feature type="domain" description="TonB-dependent receptor plug" evidence="12">
    <location>
        <begin position="112"/>
        <end position="222"/>
    </location>
</feature>
<dbReference type="Pfam" id="PF00593">
    <property type="entry name" value="TonB_dep_Rec_b-barrel"/>
    <property type="match status" value="1"/>
</dbReference>
<proteinExistence type="inferred from homology"/>
<evidence type="ECO:0000256" key="10">
    <source>
        <dbReference type="SAM" id="SignalP"/>
    </source>
</evidence>
<reference evidence="13" key="2">
    <citation type="submission" date="2020-09" db="EMBL/GenBank/DDBJ databases">
        <authorList>
            <person name="Sun Q."/>
            <person name="Kim S."/>
        </authorList>
    </citation>
    <scope>NUCLEOTIDE SEQUENCE</scope>
    <source>
        <strain evidence="13">KCTC 12710</strain>
    </source>
</reference>
<feature type="chain" id="PRO_5036779969" evidence="10">
    <location>
        <begin position="21"/>
        <end position="1001"/>
    </location>
</feature>
<comment type="subcellular location">
    <subcellularLocation>
        <location evidence="1 8">Cell outer membrane</location>
        <topology evidence="1 8">Multi-pass membrane protein</topology>
    </subcellularLocation>
</comment>
<reference evidence="13" key="1">
    <citation type="journal article" date="2014" name="Int. J. Syst. Evol. Microbiol.">
        <title>Complete genome sequence of Corynebacterium casei LMG S-19264T (=DSM 44701T), isolated from a smear-ripened cheese.</title>
        <authorList>
            <consortium name="US DOE Joint Genome Institute (JGI-PGF)"/>
            <person name="Walter F."/>
            <person name="Albersmeier A."/>
            <person name="Kalinowski J."/>
            <person name="Ruckert C."/>
        </authorList>
    </citation>
    <scope>NUCLEOTIDE SEQUENCE</scope>
    <source>
        <strain evidence="13">KCTC 12710</strain>
    </source>
</reference>
<dbReference type="NCBIfam" id="TIGR04057">
    <property type="entry name" value="SusC_RagA_signa"/>
    <property type="match status" value="1"/>
</dbReference>
<dbReference type="Gene3D" id="2.40.170.20">
    <property type="entry name" value="TonB-dependent receptor, beta-barrel domain"/>
    <property type="match status" value="1"/>
</dbReference>
<evidence type="ECO:0000256" key="9">
    <source>
        <dbReference type="RuleBase" id="RU003357"/>
    </source>
</evidence>
<name>A0A918VEH7_9FLAO</name>
<keyword evidence="7 8" id="KW-0998">Cell outer membrane</keyword>
<dbReference type="AlphaFoldDB" id="A0A918VEH7"/>
<keyword evidence="5 9" id="KW-0798">TonB box</keyword>
<dbReference type="InterPro" id="IPR000531">
    <property type="entry name" value="Beta-barrel_TonB"/>
</dbReference>
<dbReference type="PROSITE" id="PS52016">
    <property type="entry name" value="TONB_DEPENDENT_REC_3"/>
    <property type="match status" value="1"/>
</dbReference>
<protein>
    <submittedName>
        <fullName evidence="13">SusC/RagA family TonB-linked outer membrane protein</fullName>
    </submittedName>
</protein>
<evidence type="ECO:0000313" key="14">
    <source>
        <dbReference type="Proteomes" id="UP000636004"/>
    </source>
</evidence>
<keyword evidence="14" id="KW-1185">Reference proteome</keyword>
<dbReference type="NCBIfam" id="TIGR04056">
    <property type="entry name" value="OMP_RagA_SusC"/>
    <property type="match status" value="1"/>
</dbReference>
<keyword evidence="3 8" id="KW-1134">Transmembrane beta strand</keyword>
<comment type="similarity">
    <text evidence="8 9">Belongs to the TonB-dependent receptor family.</text>
</comment>
<dbReference type="InterPro" id="IPR037066">
    <property type="entry name" value="Plug_dom_sf"/>
</dbReference>
<dbReference type="Pfam" id="PF07715">
    <property type="entry name" value="Plug"/>
    <property type="match status" value="1"/>
</dbReference>
<comment type="caution">
    <text evidence="13">The sequence shown here is derived from an EMBL/GenBank/DDBJ whole genome shotgun (WGS) entry which is preliminary data.</text>
</comment>
<evidence type="ECO:0000259" key="12">
    <source>
        <dbReference type="Pfam" id="PF07715"/>
    </source>
</evidence>
<dbReference type="InterPro" id="IPR039426">
    <property type="entry name" value="TonB-dep_rcpt-like"/>
</dbReference>
<evidence type="ECO:0000256" key="8">
    <source>
        <dbReference type="PROSITE-ProRule" id="PRU01360"/>
    </source>
</evidence>
<evidence type="ECO:0000256" key="2">
    <source>
        <dbReference type="ARBA" id="ARBA00022448"/>
    </source>
</evidence>
<dbReference type="InterPro" id="IPR012910">
    <property type="entry name" value="Plug_dom"/>
</dbReference>
<keyword evidence="10" id="KW-0732">Signal</keyword>
<dbReference type="Gene3D" id="2.170.130.10">
    <property type="entry name" value="TonB-dependent receptor, plug domain"/>
    <property type="match status" value="1"/>
</dbReference>
<dbReference type="SUPFAM" id="SSF56935">
    <property type="entry name" value="Porins"/>
    <property type="match status" value="1"/>
</dbReference>
<keyword evidence="4 8" id="KW-0812">Transmembrane</keyword>
<dbReference type="GO" id="GO:0009279">
    <property type="term" value="C:cell outer membrane"/>
    <property type="evidence" value="ECO:0007669"/>
    <property type="project" value="UniProtKB-SubCell"/>
</dbReference>
<dbReference type="Gene3D" id="2.60.40.1120">
    <property type="entry name" value="Carboxypeptidase-like, regulatory domain"/>
    <property type="match status" value="1"/>
</dbReference>
<accession>A0A918VEH7</accession>
<evidence type="ECO:0000256" key="5">
    <source>
        <dbReference type="ARBA" id="ARBA00023077"/>
    </source>
</evidence>
<evidence type="ECO:0000313" key="13">
    <source>
        <dbReference type="EMBL" id="GGZ92091.1"/>
    </source>
</evidence>